<dbReference type="InterPro" id="IPR022226">
    <property type="entry name" value="DUF3752"/>
</dbReference>
<evidence type="ECO:0000313" key="4">
    <source>
        <dbReference type="Proteomes" id="UP001212841"/>
    </source>
</evidence>
<feature type="compositionally biased region" description="Basic and acidic residues" evidence="1">
    <location>
        <begin position="24"/>
        <end position="48"/>
    </location>
</feature>
<organism evidence="3 4">
    <name type="scientific">Rhizophlyctis rosea</name>
    <dbReference type="NCBI Taxonomy" id="64517"/>
    <lineage>
        <taxon>Eukaryota</taxon>
        <taxon>Fungi</taxon>
        <taxon>Fungi incertae sedis</taxon>
        <taxon>Chytridiomycota</taxon>
        <taxon>Chytridiomycota incertae sedis</taxon>
        <taxon>Chytridiomycetes</taxon>
        <taxon>Rhizophlyctidales</taxon>
        <taxon>Rhizophlyctidaceae</taxon>
        <taxon>Rhizophlyctis</taxon>
    </lineage>
</organism>
<dbReference type="InterPro" id="IPR046331">
    <property type="entry name" value="GPAM1-like"/>
</dbReference>
<evidence type="ECO:0000256" key="1">
    <source>
        <dbReference type="SAM" id="MobiDB-lite"/>
    </source>
</evidence>
<dbReference type="Proteomes" id="UP001212841">
    <property type="component" value="Unassembled WGS sequence"/>
</dbReference>
<reference evidence="3" key="1">
    <citation type="submission" date="2020-05" db="EMBL/GenBank/DDBJ databases">
        <title>Phylogenomic resolution of chytrid fungi.</title>
        <authorList>
            <person name="Stajich J.E."/>
            <person name="Amses K."/>
            <person name="Simmons R."/>
            <person name="Seto K."/>
            <person name="Myers J."/>
            <person name="Bonds A."/>
            <person name="Quandt C.A."/>
            <person name="Barry K."/>
            <person name="Liu P."/>
            <person name="Grigoriev I."/>
            <person name="Longcore J.E."/>
            <person name="James T.Y."/>
        </authorList>
    </citation>
    <scope>NUCLEOTIDE SEQUENCE</scope>
    <source>
        <strain evidence="3">JEL0318</strain>
    </source>
</reference>
<dbReference type="AlphaFoldDB" id="A0AAD5RZ97"/>
<gene>
    <name evidence="3" type="ORF">HK097_006606</name>
</gene>
<evidence type="ECO:0000259" key="2">
    <source>
        <dbReference type="Pfam" id="PF12572"/>
    </source>
</evidence>
<sequence length="71" mass="8007">EQHRPASLLDSHVLTYTSDPANLSRDDASKRGFDRDKDLASRRVDPKARKEMLERAKELGGRFGHGGRAFL</sequence>
<dbReference type="EMBL" id="JADGJD010003094">
    <property type="protein sequence ID" value="KAJ3025766.1"/>
    <property type="molecule type" value="Genomic_DNA"/>
</dbReference>
<dbReference type="PANTHER" id="PTHR46370:SF1">
    <property type="entry name" value="GPALPP MOTIFS-CONTAINING PROTEIN 1"/>
    <property type="match status" value="1"/>
</dbReference>
<keyword evidence="4" id="KW-1185">Reference proteome</keyword>
<name>A0AAD5RZ97_9FUNG</name>
<proteinExistence type="predicted"/>
<protein>
    <recommendedName>
        <fullName evidence="2">DUF3752 domain-containing protein</fullName>
    </recommendedName>
</protein>
<feature type="non-terminal residue" evidence="3">
    <location>
        <position position="1"/>
    </location>
</feature>
<feature type="domain" description="DUF3752" evidence="2">
    <location>
        <begin position="1"/>
        <end position="64"/>
    </location>
</feature>
<accession>A0AAD5RZ97</accession>
<feature type="region of interest" description="Disordered" evidence="1">
    <location>
        <begin position="18"/>
        <end position="48"/>
    </location>
</feature>
<dbReference type="PANTHER" id="PTHR46370">
    <property type="entry name" value="GPALPP MOTIFS-CONTAINING PROTEIN 1"/>
    <property type="match status" value="1"/>
</dbReference>
<evidence type="ECO:0000313" key="3">
    <source>
        <dbReference type="EMBL" id="KAJ3025766.1"/>
    </source>
</evidence>
<comment type="caution">
    <text evidence="3">The sequence shown here is derived from an EMBL/GenBank/DDBJ whole genome shotgun (WGS) entry which is preliminary data.</text>
</comment>
<dbReference type="Pfam" id="PF12572">
    <property type="entry name" value="DUF3752"/>
    <property type="match status" value="1"/>
</dbReference>